<name>A0A382G293_9ZZZZ</name>
<comment type="cofactor">
    <cofactor evidence="1">
        <name>Zn(2+)</name>
        <dbReference type="ChEBI" id="CHEBI:29105"/>
    </cofactor>
</comment>
<dbReference type="InterPro" id="IPR042088">
    <property type="entry name" value="OligoPept_F_C"/>
</dbReference>
<dbReference type="AlphaFoldDB" id="A0A382G293"/>
<evidence type="ECO:0000256" key="5">
    <source>
        <dbReference type="ARBA" id="ARBA00022833"/>
    </source>
</evidence>
<evidence type="ECO:0000256" key="6">
    <source>
        <dbReference type="ARBA" id="ARBA00023049"/>
    </source>
</evidence>
<dbReference type="Pfam" id="PF01432">
    <property type="entry name" value="Peptidase_M3"/>
    <property type="match status" value="1"/>
</dbReference>
<feature type="domain" description="Peptidase M3A/M3B catalytic" evidence="7">
    <location>
        <begin position="163"/>
        <end position="485"/>
    </location>
</feature>
<evidence type="ECO:0008006" key="10">
    <source>
        <dbReference type="Google" id="ProtNLM"/>
    </source>
</evidence>
<reference evidence="9" key="1">
    <citation type="submission" date="2018-05" db="EMBL/GenBank/DDBJ databases">
        <authorList>
            <person name="Lanie J.A."/>
            <person name="Ng W.-L."/>
            <person name="Kazmierczak K.M."/>
            <person name="Andrzejewski T.M."/>
            <person name="Davidsen T.M."/>
            <person name="Wayne K.J."/>
            <person name="Tettelin H."/>
            <person name="Glass J.I."/>
            <person name="Rusch D."/>
            <person name="Podicherti R."/>
            <person name="Tsui H.-C.T."/>
            <person name="Winkler M.E."/>
        </authorList>
    </citation>
    <scope>NUCLEOTIDE SEQUENCE</scope>
</reference>
<evidence type="ECO:0000256" key="2">
    <source>
        <dbReference type="ARBA" id="ARBA00022670"/>
    </source>
</evidence>
<dbReference type="CDD" id="cd09610">
    <property type="entry name" value="M3B_PepF"/>
    <property type="match status" value="1"/>
</dbReference>
<dbReference type="GO" id="GO:0046872">
    <property type="term" value="F:metal ion binding"/>
    <property type="evidence" value="ECO:0007669"/>
    <property type="project" value="UniProtKB-KW"/>
</dbReference>
<accession>A0A382G293</accession>
<dbReference type="GO" id="GO:0006518">
    <property type="term" value="P:peptide metabolic process"/>
    <property type="evidence" value="ECO:0007669"/>
    <property type="project" value="TreeGrafter"/>
</dbReference>
<keyword evidence="4" id="KW-0378">Hydrolase</keyword>
<dbReference type="Gene3D" id="1.20.140.70">
    <property type="entry name" value="Oligopeptidase f, N-terminal domain"/>
    <property type="match status" value="1"/>
</dbReference>
<keyword evidence="6" id="KW-0482">Metalloprotease</keyword>
<feature type="domain" description="Oligopeptidase F N-terminal" evidence="8">
    <location>
        <begin position="78"/>
        <end position="143"/>
    </location>
</feature>
<keyword evidence="2" id="KW-0645">Protease</keyword>
<feature type="non-terminal residue" evidence="9">
    <location>
        <position position="1"/>
    </location>
</feature>
<dbReference type="InterPro" id="IPR045090">
    <property type="entry name" value="Pept_M3A_M3B"/>
</dbReference>
<gene>
    <name evidence="9" type="ORF">METZ01_LOCUS221547</name>
</gene>
<keyword evidence="5" id="KW-0862">Zinc</keyword>
<evidence type="ECO:0000256" key="4">
    <source>
        <dbReference type="ARBA" id="ARBA00022801"/>
    </source>
</evidence>
<proteinExistence type="predicted"/>
<evidence type="ECO:0000313" key="9">
    <source>
        <dbReference type="EMBL" id="SVB68693.1"/>
    </source>
</evidence>
<feature type="non-terminal residue" evidence="9">
    <location>
        <position position="508"/>
    </location>
</feature>
<evidence type="ECO:0000259" key="7">
    <source>
        <dbReference type="Pfam" id="PF01432"/>
    </source>
</evidence>
<organism evidence="9">
    <name type="scientific">marine metagenome</name>
    <dbReference type="NCBI Taxonomy" id="408172"/>
    <lineage>
        <taxon>unclassified sequences</taxon>
        <taxon>metagenomes</taxon>
        <taxon>ecological metagenomes</taxon>
    </lineage>
</organism>
<dbReference type="Gene3D" id="1.10.1370.20">
    <property type="entry name" value="Oligoendopeptidase f, C-terminal domain"/>
    <property type="match status" value="1"/>
</dbReference>
<dbReference type="SUPFAM" id="SSF55486">
    <property type="entry name" value="Metalloproteases ('zincins'), catalytic domain"/>
    <property type="match status" value="1"/>
</dbReference>
<dbReference type="InterPro" id="IPR013647">
    <property type="entry name" value="OligopepF_N_dom"/>
</dbReference>
<dbReference type="EMBL" id="UINC01052865">
    <property type="protein sequence ID" value="SVB68693.1"/>
    <property type="molecule type" value="Genomic_DNA"/>
</dbReference>
<protein>
    <recommendedName>
        <fullName evidence="10">Peptidase M3A/M3B catalytic domain-containing protein</fullName>
    </recommendedName>
</protein>
<dbReference type="GO" id="GO:0004222">
    <property type="term" value="F:metalloendopeptidase activity"/>
    <property type="evidence" value="ECO:0007669"/>
    <property type="project" value="InterPro"/>
</dbReference>
<dbReference type="InterPro" id="IPR001567">
    <property type="entry name" value="Pept_M3A_M3B_dom"/>
</dbReference>
<dbReference type="PANTHER" id="PTHR11804">
    <property type="entry name" value="PROTEASE M3 THIMET OLIGOPEPTIDASE-RELATED"/>
    <property type="match status" value="1"/>
</dbReference>
<evidence type="ECO:0000259" key="8">
    <source>
        <dbReference type="Pfam" id="PF08439"/>
    </source>
</evidence>
<dbReference type="GO" id="GO:0006508">
    <property type="term" value="P:proteolysis"/>
    <property type="evidence" value="ECO:0007669"/>
    <property type="project" value="UniProtKB-KW"/>
</dbReference>
<evidence type="ECO:0000256" key="1">
    <source>
        <dbReference type="ARBA" id="ARBA00001947"/>
    </source>
</evidence>
<evidence type="ECO:0000256" key="3">
    <source>
        <dbReference type="ARBA" id="ARBA00022723"/>
    </source>
</evidence>
<keyword evidence="3" id="KW-0479">Metal-binding</keyword>
<dbReference type="Pfam" id="PF08439">
    <property type="entry name" value="Peptidase_M3_N"/>
    <property type="match status" value="1"/>
</dbReference>
<sequence length="508" mass="59046">IFEEKYKGKIVSENLTAEFLESVLVEYKSLLEISAKPSCFAELLFSTDTTNTKHSALLQHTREVSSVASSHQLFFDLEIGQIPDEVFDQIINSPQLDSYRHYLKHQREVIKHKLSEAEEKILEQTANTRGQAFTRFFTEITSRQVFKIGAEGFTQSELLVRFHDPDREKRRIAARSLTRGLRQNTHSLNFIFNTLLHEKQVIDQLRNFELAETSRHVANEVEQSVVDTVVEVCVKNYNLVEEYYRLKRQLLGIEELTHYDRYAPVGDEQLQITFEEAQQIVLEAYGEFSSELAKKAKLFFSKCWIDAAPKAGKQGGAYCMKVTPSLHPYIFMNYTGSLRDVTTLAHELGHGVHNLLASQQNILNYSSVLPMAETASTFGEMLVFEKLLSRIESPRHKLELISRQIEGTIATVFRQIAMFRFERAAHQLRRQQGEQSAETYCNLWHETQQEMFGDSLQLGEDHKWWWLYIPHVFQAAFYVYSYAFGELLVRSLYAQYRREKESFIPKYL</sequence>
<dbReference type="PANTHER" id="PTHR11804:SF5">
    <property type="entry name" value="OLIGOENDOPEPTIDASE F"/>
    <property type="match status" value="1"/>
</dbReference>